<evidence type="ECO:0000256" key="2">
    <source>
        <dbReference type="HAMAP-Rule" id="MF_00795"/>
    </source>
</evidence>
<dbReference type="InterPro" id="IPR005627">
    <property type="entry name" value="CutC-like"/>
</dbReference>
<dbReference type="InterPro" id="IPR036822">
    <property type="entry name" value="CutC-like_dom_sf"/>
</dbReference>
<evidence type="ECO:0000313" key="3">
    <source>
        <dbReference type="EMBL" id="PTQ60234.1"/>
    </source>
</evidence>
<evidence type="ECO:0000313" key="4">
    <source>
        <dbReference type="Proteomes" id="UP000244189"/>
    </source>
</evidence>
<organism evidence="3 4">
    <name type="scientific">Sphingomonas aurantiaca</name>
    <dbReference type="NCBI Taxonomy" id="185949"/>
    <lineage>
        <taxon>Bacteria</taxon>
        <taxon>Pseudomonadati</taxon>
        <taxon>Pseudomonadota</taxon>
        <taxon>Alphaproteobacteria</taxon>
        <taxon>Sphingomonadales</taxon>
        <taxon>Sphingomonadaceae</taxon>
        <taxon>Sphingomonas</taxon>
    </lineage>
</organism>
<proteinExistence type="inferred from homology"/>
<dbReference type="AlphaFoldDB" id="A0A2T5GLN1"/>
<sequence length="252" mass="25799">MTLEICVDDIAGVDSAVLGGADRLELCSALSLGGLTPAPSLIATARGLPVPIHMLVRPREGGFRYTPPEAAMIAADIAAAAQAGLAGVVIGASAADHTLDAPLLAHLVDHARTCGTARGTPLSLTLHRAFDLCPDLPAALETAIALGFDRILTSGGAIKAIDALPMLATLHRAAAGRIVILPGSGIDAGNATRFLDAGLRELHASCGAALPLAADDALEREFGFAATGRRATDVDRVRDLKLVLDRFARQAA</sequence>
<dbReference type="HAMAP" id="MF_00795">
    <property type="entry name" value="CutC"/>
    <property type="match status" value="1"/>
</dbReference>
<dbReference type="RefSeq" id="WP_107957716.1">
    <property type="nucleotide sequence ID" value="NZ_JASPFP010000001.1"/>
</dbReference>
<name>A0A2T5GLN1_9SPHN</name>
<protein>
    <recommendedName>
        <fullName evidence="2">PF03932 family protein CutC</fullName>
    </recommendedName>
</protein>
<dbReference type="Pfam" id="PF03932">
    <property type="entry name" value="CutC"/>
    <property type="match status" value="1"/>
</dbReference>
<comment type="caution">
    <text evidence="2">Once thought to be involved in copper homeostasis, experiments in E.coli have shown this is not the case.</text>
</comment>
<accession>A0A2T5GLN1</accession>
<comment type="similarity">
    <text evidence="1 2">Belongs to the CutC family.</text>
</comment>
<dbReference type="PANTHER" id="PTHR12598">
    <property type="entry name" value="COPPER HOMEOSTASIS PROTEIN CUTC"/>
    <property type="match status" value="1"/>
</dbReference>
<dbReference type="Proteomes" id="UP000244189">
    <property type="component" value="Unassembled WGS sequence"/>
</dbReference>
<keyword evidence="4" id="KW-1185">Reference proteome</keyword>
<evidence type="ECO:0000256" key="1">
    <source>
        <dbReference type="ARBA" id="ARBA00007768"/>
    </source>
</evidence>
<dbReference type="GO" id="GO:0005507">
    <property type="term" value="F:copper ion binding"/>
    <property type="evidence" value="ECO:0007669"/>
    <property type="project" value="TreeGrafter"/>
</dbReference>
<dbReference type="Gene3D" id="3.20.20.380">
    <property type="entry name" value="Copper homeostasis (CutC) domain"/>
    <property type="match status" value="1"/>
</dbReference>
<comment type="caution">
    <text evidence="3">The sequence shown here is derived from an EMBL/GenBank/DDBJ whole genome shotgun (WGS) entry which is preliminary data.</text>
</comment>
<dbReference type="PANTHER" id="PTHR12598:SF0">
    <property type="entry name" value="COPPER HOMEOSTASIS PROTEIN CUTC HOMOLOG"/>
    <property type="match status" value="1"/>
</dbReference>
<dbReference type="GO" id="GO:0005737">
    <property type="term" value="C:cytoplasm"/>
    <property type="evidence" value="ECO:0007669"/>
    <property type="project" value="UniProtKB-SubCell"/>
</dbReference>
<reference evidence="3 4" key="1">
    <citation type="submission" date="2018-04" db="EMBL/GenBank/DDBJ databases">
        <title>Genomic Encyclopedia of Type Strains, Phase III (KMG-III): the genomes of soil and plant-associated and newly described type strains.</title>
        <authorList>
            <person name="Whitman W."/>
        </authorList>
    </citation>
    <scope>NUCLEOTIDE SEQUENCE [LARGE SCALE GENOMIC DNA]</scope>
    <source>
        <strain evidence="3 4">MA101b</strain>
    </source>
</reference>
<dbReference type="EMBL" id="QAOG01000003">
    <property type="protein sequence ID" value="PTQ60234.1"/>
    <property type="molecule type" value="Genomic_DNA"/>
</dbReference>
<keyword evidence="2" id="KW-0963">Cytoplasm</keyword>
<comment type="subcellular location">
    <subcellularLocation>
        <location evidence="2">Cytoplasm</location>
    </subcellularLocation>
</comment>
<dbReference type="SUPFAM" id="SSF110395">
    <property type="entry name" value="CutC-like"/>
    <property type="match status" value="1"/>
</dbReference>
<gene>
    <name evidence="2" type="primary">cutC</name>
    <name evidence="3" type="ORF">C8J26_1944</name>
</gene>